<keyword evidence="4" id="KW-0560">Oxidoreductase</keyword>
<dbReference type="PANTHER" id="PTHR42877">
    <property type="entry name" value="L-ORNITHINE N(5)-MONOOXYGENASE-RELATED"/>
    <property type="match status" value="1"/>
</dbReference>
<dbReference type="Gene3D" id="3.50.50.60">
    <property type="entry name" value="FAD/NAD(P)-binding domain"/>
    <property type="match status" value="2"/>
</dbReference>
<dbReference type="InterPro" id="IPR036188">
    <property type="entry name" value="FAD/NAD-bd_sf"/>
</dbReference>
<proteinExistence type="inferred from homology"/>
<keyword evidence="7" id="KW-1185">Reference proteome</keyword>
<dbReference type="Pfam" id="PF00743">
    <property type="entry name" value="FMO-like"/>
    <property type="match status" value="1"/>
</dbReference>
<dbReference type="PANTHER" id="PTHR42877:SF7">
    <property type="entry name" value="FLAVIN-BINDING MONOOXYGENASE-RELATED"/>
    <property type="match status" value="1"/>
</dbReference>
<dbReference type="InterPro" id="IPR020946">
    <property type="entry name" value="Flavin_mOase-like"/>
</dbReference>
<protein>
    <recommendedName>
        <fullName evidence="8">Cyclohexanone monooxygenase</fullName>
    </recommendedName>
</protein>
<keyword evidence="3" id="KW-0274">FAD</keyword>
<keyword evidence="2" id="KW-0285">Flavoprotein</keyword>
<comment type="caution">
    <text evidence="6">The sequence shown here is derived from an EMBL/GenBank/DDBJ whole genome shotgun (WGS) entry which is preliminary data.</text>
</comment>
<comment type="similarity">
    <text evidence="1">Belongs to the FAD-binding monooxygenase family.</text>
</comment>
<reference evidence="6 7" key="1">
    <citation type="submission" date="2024-01" db="EMBL/GenBank/DDBJ databases">
        <authorList>
            <person name="Allen C."/>
            <person name="Tagirdzhanova G."/>
        </authorList>
    </citation>
    <scope>NUCLEOTIDE SEQUENCE [LARGE SCALE GENOMIC DNA]</scope>
</reference>
<evidence type="ECO:0000256" key="1">
    <source>
        <dbReference type="ARBA" id="ARBA00010139"/>
    </source>
</evidence>
<evidence type="ECO:0000313" key="6">
    <source>
        <dbReference type="EMBL" id="CAK7215517.1"/>
    </source>
</evidence>
<evidence type="ECO:0008006" key="8">
    <source>
        <dbReference type="Google" id="ProtNLM"/>
    </source>
</evidence>
<sequence length="594" mass="65632">MTFLTNGSANGSANGVNGVNGTNSTNGTNGFHATNALTTTRPTYAYSKQPLWAPRSIRMVVIGCGVTGIAAVKLFKDRFLAQGKPVELVLYEKNTSVGGTWFENRYPGCSCDVPSHTYTYSWEGNPYWSRAYVGSDELFAYFEGRAKAYGVYDYVKLQHKVRSVVWNDEMAQYEVTVDDLVNGTTVTDKAEVVINATGFLNTWKWPDISGLQSFQGTLLHSAHYDRSASLDGKVVGVIGTGSSGIQIVPQVQPVAKHLYCFYRSPAWISPELAEELAPQGRDTIYTKEQQDAWANDPDAFLKLRKRAAHILNDGFDIIVKGSEVQKESTQKSRELMETRLARRPELIEKLTPKFALGCRRFTPGHGYLEALCEDNTTVLTENIKEVTATGITLVDGTSVALDVLICATGFNTSFCPPFTVIGENGAVLNDAWKTEPTSYMGIAAAGFPNYFMTSGPNSPSAHGTLIGCLETYLHYAFTAVDKLMTENVKKLAPLQAAVDDFQEHKDDIVKDLVWTSGCRSWYKNGAIEGKVWGPWPGSGPHFLEFMLRPRWEDWQITYRGANRFQFLGNGKAARELEKDSDLAWLITQPGAKAV</sequence>
<evidence type="ECO:0000256" key="2">
    <source>
        <dbReference type="ARBA" id="ARBA00022630"/>
    </source>
</evidence>
<dbReference type="Proteomes" id="UP001642406">
    <property type="component" value="Unassembled WGS sequence"/>
</dbReference>
<dbReference type="InterPro" id="IPR051209">
    <property type="entry name" value="FAD-bind_Monooxygenase_sf"/>
</dbReference>
<evidence type="ECO:0000256" key="4">
    <source>
        <dbReference type="ARBA" id="ARBA00023002"/>
    </source>
</evidence>
<evidence type="ECO:0000256" key="5">
    <source>
        <dbReference type="SAM" id="MobiDB-lite"/>
    </source>
</evidence>
<name>A0ABP0B7D9_9PEZI</name>
<dbReference type="SUPFAM" id="SSF51905">
    <property type="entry name" value="FAD/NAD(P)-binding domain"/>
    <property type="match status" value="2"/>
</dbReference>
<gene>
    <name evidence="6" type="ORF">SBRCBS47491_002508</name>
</gene>
<dbReference type="EMBL" id="CAWUHC010000015">
    <property type="protein sequence ID" value="CAK7215517.1"/>
    <property type="molecule type" value="Genomic_DNA"/>
</dbReference>
<evidence type="ECO:0000313" key="7">
    <source>
        <dbReference type="Proteomes" id="UP001642406"/>
    </source>
</evidence>
<feature type="region of interest" description="Disordered" evidence="5">
    <location>
        <begin position="14"/>
        <end position="33"/>
    </location>
</feature>
<organism evidence="6 7">
    <name type="scientific">Sporothrix bragantina</name>
    <dbReference type="NCBI Taxonomy" id="671064"/>
    <lineage>
        <taxon>Eukaryota</taxon>
        <taxon>Fungi</taxon>
        <taxon>Dikarya</taxon>
        <taxon>Ascomycota</taxon>
        <taxon>Pezizomycotina</taxon>
        <taxon>Sordariomycetes</taxon>
        <taxon>Sordariomycetidae</taxon>
        <taxon>Ophiostomatales</taxon>
        <taxon>Ophiostomataceae</taxon>
        <taxon>Sporothrix</taxon>
    </lineage>
</organism>
<accession>A0ABP0B7D9</accession>
<feature type="compositionally biased region" description="Low complexity" evidence="5">
    <location>
        <begin position="14"/>
        <end position="30"/>
    </location>
</feature>
<evidence type="ECO:0000256" key="3">
    <source>
        <dbReference type="ARBA" id="ARBA00022827"/>
    </source>
</evidence>